<gene>
    <name evidence="5" type="ORF">SAMN02982996_03347</name>
</gene>
<dbReference type="NCBIfam" id="TIGR01646">
    <property type="entry name" value="vgr_GE"/>
    <property type="match status" value="1"/>
</dbReference>
<feature type="region of interest" description="Disordered" evidence="2">
    <location>
        <begin position="474"/>
        <end position="504"/>
    </location>
</feature>
<organism evidence="5 6">
    <name type="scientific">Lonsdalea quercina</name>
    <dbReference type="NCBI Taxonomy" id="71657"/>
    <lineage>
        <taxon>Bacteria</taxon>
        <taxon>Pseudomonadati</taxon>
        <taxon>Pseudomonadota</taxon>
        <taxon>Gammaproteobacteria</taxon>
        <taxon>Enterobacterales</taxon>
        <taxon>Pectobacteriaceae</taxon>
        <taxon>Lonsdalea</taxon>
    </lineage>
</organism>
<dbReference type="PANTHER" id="PTHR32305:SF11">
    <property type="entry name" value="TYPE VI SECRETION SYSTEM SPIKE PROTEIN VGRG3"/>
    <property type="match status" value="1"/>
</dbReference>
<dbReference type="eggNOG" id="COG3501">
    <property type="taxonomic scope" value="Bacteria"/>
</dbReference>
<evidence type="ECO:0000313" key="5">
    <source>
        <dbReference type="EMBL" id="SEB03397.1"/>
    </source>
</evidence>
<keyword evidence="6" id="KW-1185">Reference proteome</keyword>
<feature type="non-terminal residue" evidence="5">
    <location>
        <position position="1"/>
    </location>
</feature>
<reference evidence="5 6" key="1">
    <citation type="submission" date="2016-10" db="EMBL/GenBank/DDBJ databases">
        <authorList>
            <person name="de Groot N.N."/>
        </authorList>
    </citation>
    <scope>NUCLEOTIDE SEQUENCE [LARGE SCALE GENOMIC DNA]</scope>
    <source>
        <strain evidence="5 6">ATCC 29281</strain>
    </source>
</reference>
<protein>
    <submittedName>
        <fullName evidence="5">Type VI secretion system secreted protein VgrG</fullName>
    </submittedName>
</protein>
<evidence type="ECO:0000259" key="4">
    <source>
        <dbReference type="Pfam" id="PF22178"/>
    </source>
</evidence>
<dbReference type="EMBL" id="FNQS01000019">
    <property type="protein sequence ID" value="SEB03397.1"/>
    <property type="molecule type" value="Genomic_DNA"/>
</dbReference>
<evidence type="ECO:0000313" key="6">
    <source>
        <dbReference type="Proteomes" id="UP000187280"/>
    </source>
</evidence>
<sequence>AGKHRVVFADDAVALGKGPDLFFNLASQGLSEGAYVRQFSYREAVRTAEVELKDYSFKTPAYGLSHKKLGEALDHQRESYQHYDYPGRFKKDPSGKAFSGHRLDALRADAVTGQGTSNCATLMPGSAFTLTEHPNLTLNIGWQVVTVSHTGTQPQALEEEGGGEPTTLTNTFGVVKASTTWRAKMPHRPMVDGPQIATVVGPAGEEIYCDEYGRVKLQFPWDRYGASDDQSSCWVRVSQGWAGGQYGMIAIPRIGHEVVVSFLEGDPDQPLVTGRTFHATNPTPYVLPEHKTRTTLRTDTHKGTGFNELRFEDEVSREQIYVHAQKDADTVINHIHRQSVGLDQHLSVAQDQYQRVERHRHRTIGQDDFEQIGQDHHQAIGRNFIQQIGQSLKRLIGGGEITKITGSRQSTISGSEETLIGAHQRTVVNTDSYLKAADIVLEAGQALTIKSSGGFIKIDSAGVTISGTIVKINDGGSPGTGVAPSSIEPDAPNKPTLPDAPDRR</sequence>
<dbReference type="Gene3D" id="2.30.110.50">
    <property type="match status" value="1"/>
</dbReference>
<dbReference type="PANTHER" id="PTHR32305">
    <property type="match status" value="1"/>
</dbReference>
<dbReference type="GeneID" id="97766173"/>
<dbReference type="Proteomes" id="UP000187280">
    <property type="component" value="Unassembled WGS sequence"/>
</dbReference>
<dbReference type="InterPro" id="IPR054030">
    <property type="entry name" value="Gp5_Vgr_C"/>
</dbReference>
<proteinExistence type="inferred from homology"/>
<dbReference type="Pfam" id="PF04717">
    <property type="entry name" value="Phage_base_V"/>
    <property type="match status" value="1"/>
</dbReference>
<comment type="similarity">
    <text evidence="1">Belongs to the VgrG protein family.</text>
</comment>
<dbReference type="InterPro" id="IPR050708">
    <property type="entry name" value="T6SS_VgrG/RHS"/>
</dbReference>
<evidence type="ECO:0000256" key="1">
    <source>
        <dbReference type="ARBA" id="ARBA00005558"/>
    </source>
</evidence>
<dbReference type="NCBIfam" id="TIGR03361">
    <property type="entry name" value="VI_Rhs_Vgr"/>
    <property type="match status" value="1"/>
</dbReference>
<dbReference type="InterPro" id="IPR006531">
    <property type="entry name" value="Gp5/Vgr_OB"/>
</dbReference>
<dbReference type="STRING" id="71657.SAMN02982996_03347"/>
<feature type="domain" description="Gp5/Type VI secretion system Vgr C-terminal trimerisation" evidence="4">
    <location>
        <begin position="295"/>
        <end position="398"/>
    </location>
</feature>
<feature type="domain" description="Gp5/Type VI secretion system Vgr protein OB-fold" evidence="3">
    <location>
        <begin position="211"/>
        <end position="276"/>
    </location>
</feature>
<dbReference type="Pfam" id="PF05954">
    <property type="entry name" value="Phage_GPD"/>
    <property type="match status" value="1"/>
</dbReference>
<evidence type="ECO:0000259" key="3">
    <source>
        <dbReference type="Pfam" id="PF04717"/>
    </source>
</evidence>
<dbReference type="AlphaFoldDB" id="A0A1H4G1W8"/>
<dbReference type="SUPFAM" id="SSF69349">
    <property type="entry name" value="Phage fibre proteins"/>
    <property type="match status" value="1"/>
</dbReference>
<dbReference type="InterPro" id="IPR017847">
    <property type="entry name" value="T6SS_RhsGE_Vgr_subset"/>
</dbReference>
<accession>A0A1H4G1W8</accession>
<dbReference type="InterPro" id="IPR006533">
    <property type="entry name" value="T6SS_Vgr_RhsGE"/>
</dbReference>
<dbReference type="Pfam" id="PF22178">
    <property type="entry name" value="Gp5_trimer_C"/>
    <property type="match status" value="1"/>
</dbReference>
<dbReference type="SUPFAM" id="SSF69255">
    <property type="entry name" value="gp5 N-terminal domain-like"/>
    <property type="match status" value="1"/>
</dbReference>
<dbReference type="Gene3D" id="2.40.50.230">
    <property type="entry name" value="Gp5 N-terminal domain"/>
    <property type="match status" value="1"/>
</dbReference>
<dbReference type="SUPFAM" id="SSF69279">
    <property type="entry name" value="Phage tail proteins"/>
    <property type="match status" value="1"/>
</dbReference>
<dbReference type="RefSeq" id="WP_074729433.1">
    <property type="nucleotide sequence ID" value="NZ_FNQS01000019.1"/>
</dbReference>
<evidence type="ECO:0000256" key="2">
    <source>
        <dbReference type="SAM" id="MobiDB-lite"/>
    </source>
</evidence>
<dbReference type="InterPro" id="IPR037026">
    <property type="entry name" value="Vgr_OB-fold_dom_sf"/>
</dbReference>
<name>A0A1H4G1W8_9GAMM</name>